<dbReference type="UniPathway" id="UPA00139">
    <property type="reaction ID" value="UER00341"/>
</dbReference>
<dbReference type="Gramene" id="NC7G0235030.1">
    <property type="protein sequence ID" value="NC7G0235030.1:cds"/>
    <property type="gene ID" value="NC7G0235030"/>
</dbReference>
<dbReference type="GO" id="GO:0004334">
    <property type="term" value="F:fumarylacetoacetase activity"/>
    <property type="evidence" value="ECO:0007669"/>
    <property type="project" value="UniProtKB-UniRule"/>
</dbReference>
<dbReference type="GO" id="GO:1902000">
    <property type="term" value="P:homogentisate catabolic process"/>
    <property type="evidence" value="ECO:0007669"/>
    <property type="project" value="TreeGrafter"/>
</dbReference>
<protein>
    <recommendedName>
        <fullName evidence="2">Fumarylacetoacetase</fullName>
        <ecNumber evidence="2">3.7.1.2</ecNumber>
    </recommendedName>
    <alternativeName>
        <fullName evidence="2">Fumarylacetoacetate hydrolase</fullName>
    </alternativeName>
</protein>
<organism evidence="4">
    <name type="scientific">Nymphaea colorata</name>
    <name type="common">pocket water lily</name>
    <dbReference type="NCBI Taxonomy" id="210225"/>
    <lineage>
        <taxon>Eukaryota</taxon>
        <taxon>Viridiplantae</taxon>
        <taxon>Streptophyta</taxon>
        <taxon>Embryophyta</taxon>
        <taxon>Tracheophyta</taxon>
        <taxon>Spermatophyta</taxon>
        <taxon>Magnoliopsida</taxon>
        <taxon>Nymphaeales</taxon>
        <taxon>Nymphaeaceae</taxon>
        <taxon>Nymphaea</taxon>
    </lineage>
</organism>
<evidence type="ECO:0000256" key="2">
    <source>
        <dbReference type="RuleBase" id="RU366008"/>
    </source>
</evidence>
<dbReference type="SUPFAM" id="SSF63433">
    <property type="entry name" value="Fumarylacetoacetate hydrolase, FAH, N-terminal domain"/>
    <property type="match status" value="1"/>
</dbReference>
<dbReference type="Gene3D" id="2.30.30.230">
    <property type="entry name" value="Fumarylacetoacetase, N-terminal domain"/>
    <property type="match status" value="1"/>
</dbReference>
<keyword evidence="2" id="KW-0585">Phenylalanine catabolism</keyword>
<dbReference type="AlphaFoldDB" id="A0A5K1F9R4"/>
<dbReference type="EMBL" id="LR721785">
    <property type="protein sequence ID" value="VVW59957.1"/>
    <property type="molecule type" value="Genomic_DNA"/>
</dbReference>
<dbReference type="GO" id="GO:0006572">
    <property type="term" value="P:L-tyrosine catabolic process"/>
    <property type="evidence" value="ECO:0007669"/>
    <property type="project" value="UniProtKB-UniRule"/>
</dbReference>
<feature type="domain" description="Fumarylacetoacetase N-terminal" evidence="3">
    <location>
        <begin position="18"/>
        <end position="67"/>
    </location>
</feature>
<proteinExistence type="inferred from homology"/>
<keyword evidence="2" id="KW-0828">Tyrosine catabolism</keyword>
<accession>A0A5K1F9R4</accession>
<keyword evidence="1 2" id="KW-0479">Metal-binding</keyword>
<dbReference type="GO" id="GO:0006559">
    <property type="term" value="P:L-phenylalanine catabolic process"/>
    <property type="evidence" value="ECO:0007669"/>
    <property type="project" value="UniProtKB-UniRule"/>
</dbReference>
<comment type="catalytic activity">
    <reaction evidence="2">
        <text>4-fumarylacetoacetate + H2O = acetoacetate + fumarate + H(+)</text>
        <dbReference type="Rhea" id="RHEA:10244"/>
        <dbReference type="ChEBI" id="CHEBI:13705"/>
        <dbReference type="ChEBI" id="CHEBI:15377"/>
        <dbReference type="ChEBI" id="CHEBI:15378"/>
        <dbReference type="ChEBI" id="CHEBI:18034"/>
        <dbReference type="ChEBI" id="CHEBI:29806"/>
        <dbReference type="EC" id="3.7.1.2"/>
    </reaction>
</comment>
<dbReference type="InterPro" id="IPR015377">
    <property type="entry name" value="Fumarylacetoacetase_N"/>
</dbReference>
<comment type="similarity">
    <text evidence="2">Belongs to the FAH family.</text>
</comment>
<keyword evidence="2" id="KW-0106">Calcium</keyword>
<evidence type="ECO:0000313" key="4">
    <source>
        <dbReference type="EMBL" id="VVW59957.1"/>
    </source>
</evidence>
<dbReference type="EC" id="3.7.1.2" evidence="2"/>
<evidence type="ECO:0000259" key="3">
    <source>
        <dbReference type="Pfam" id="PF09298"/>
    </source>
</evidence>
<gene>
    <name evidence="4" type="ORF">NYM_LOCUS23207</name>
</gene>
<dbReference type="Pfam" id="PF09298">
    <property type="entry name" value="FAA_hydrolase_N"/>
    <property type="match status" value="1"/>
</dbReference>
<keyword evidence="2" id="KW-0378">Hydrolase</keyword>
<comment type="pathway">
    <text evidence="2">Amino-acid degradation; L-phenylalanine degradation; acetoacetate and fumarate from L-phenylalanine: step 6/6.</text>
</comment>
<dbReference type="PANTHER" id="PTHR43069:SF2">
    <property type="entry name" value="FUMARYLACETOACETASE"/>
    <property type="match status" value="1"/>
</dbReference>
<dbReference type="InterPro" id="IPR005959">
    <property type="entry name" value="Fumarylacetoacetase"/>
</dbReference>
<dbReference type="PANTHER" id="PTHR43069">
    <property type="entry name" value="FUMARYLACETOACETASE"/>
    <property type="match status" value="1"/>
</dbReference>
<keyword evidence="2" id="KW-0460">Magnesium</keyword>
<comment type="cofactor">
    <cofactor evidence="2">
        <name>Mg(2+)</name>
        <dbReference type="ChEBI" id="CHEBI:18420"/>
    </cofactor>
    <cofactor evidence="2">
        <name>Ca(2+)</name>
        <dbReference type="ChEBI" id="CHEBI:29108"/>
    </cofactor>
</comment>
<sequence>MVMRSFVDVDPDSHFPLENLPFGVFKPADDKEGRPGVAIGNFVLDLSEIAAAGLFSGPILSGNSQCFFQVYPLLFPFFHCYSVTHFFG</sequence>
<name>A0A5K1F9R4_9MAGN</name>
<dbReference type="InterPro" id="IPR036462">
    <property type="entry name" value="Fumarylacetoacetase_N_sf"/>
</dbReference>
<dbReference type="GO" id="GO:0046872">
    <property type="term" value="F:metal ion binding"/>
    <property type="evidence" value="ECO:0007669"/>
    <property type="project" value="UniProtKB-UniRule"/>
</dbReference>
<reference evidence="4" key="1">
    <citation type="submission" date="2019-09" db="EMBL/GenBank/DDBJ databases">
        <authorList>
            <person name="Zhang L."/>
        </authorList>
    </citation>
    <scope>NUCLEOTIDE SEQUENCE</scope>
</reference>
<evidence type="ECO:0000256" key="1">
    <source>
        <dbReference type="ARBA" id="ARBA00022723"/>
    </source>
</evidence>